<protein>
    <submittedName>
        <fullName evidence="1">Type I-E CRISPR-associated protein Cse1/CasA</fullName>
    </submittedName>
</protein>
<name>A0A3N6WNC3_9ACTN</name>
<dbReference type="AlphaFoldDB" id="A0A3N6WNC3"/>
<gene>
    <name evidence="1" type="primary">casA</name>
    <name evidence="1" type="ORF">EHW97_06010</name>
</gene>
<proteinExistence type="predicted"/>
<dbReference type="InterPro" id="IPR013381">
    <property type="entry name" value="CRISPR-assoc_prot_Cse1"/>
</dbReference>
<comment type="caution">
    <text evidence="1">The sequence shown here is derived from an EMBL/GenBank/DDBJ whole genome shotgun (WGS) entry which is preliminary data.</text>
</comment>
<evidence type="ECO:0000313" key="1">
    <source>
        <dbReference type="EMBL" id="RQN08800.1"/>
    </source>
</evidence>
<dbReference type="RefSeq" id="WP_124236255.1">
    <property type="nucleotide sequence ID" value="NZ_JBHUFI010000003.1"/>
</dbReference>
<keyword evidence="2" id="KW-1185">Reference proteome</keyword>
<dbReference type="OrthoDB" id="3187690at2"/>
<dbReference type="Gene3D" id="1.10.132.100">
    <property type="match status" value="1"/>
</dbReference>
<dbReference type="NCBIfam" id="TIGR02547">
    <property type="entry name" value="casA_cse1"/>
    <property type="match status" value="1"/>
</dbReference>
<dbReference type="EMBL" id="RQJX01000005">
    <property type="protein sequence ID" value="RQN08800.1"/>
    <property type="molecule type" value="Genomic_DNA"/>
</dbReference>
<reference evidence="1 2" key="1">
    <citation type="submission" date="2018-11" db="EMBL/GenBank/DDBJ databases">
        <authorList>
            <person name="Li F."/>
        </authorList>
    </citation>
    <scope>NUCLEOTIDE SEQUENCE [LARGE SCALE GENOMIC DNA]</scope>
    <source>
        <strain evidence="1 2">YS17T</strain>
    </source>
</reference>
<dbReference type="Pfam" id="PF09481">
    <property type="entry name" value="CRISPR_Cse1"/>
    <property type="match status" value="1"/>
</dbReference>
<sequence length="520" mass="57692">MTPTFNLIDEPWIRVQSLDGAVTERSIMHVFEEAAALRQILGDLPTQSFALYRLLLAIMYRATAEQPDRWAQWWSTRELPVAQIGAYLTRFHGRFDLLDPKAPFYQVADLRTQKNEFTELTRLIADAGSDYLSTKSGEAVTSLSFAEAARWLVHCHAFDVSGIKSGAVGDPRVKNSKGYPIGMGSAGHIGGVLLEGENLLETLLLNFVPQKPGTPDFAAWEIADEFTAAPRHREDLDIAYRPRGRAEVLTWQTRRVRLRHDGSRVDAVLITNGDRFSAVNLRQVEMMTAWRESAAQARKHGGQAFMPVTHQPDRAVWRGLTALLSSDTGPGTLDHLSEMIERGVLDDSYVPRLRAVGAHYVSNASVLGDVIDDEIAFPVRILTADRGELRQVVIRAVQKVDKVAVAYANLVADLDRAAGGEAAGRSLARERFYALLDEPFRRWVDGLRDSQKSAARADLDWSETLWRAAIAAGSEACEVAGPAAWVGRVAGGRHVDTGSAELWFRRELHKILQLDYQESA</sequence>
<organism evidence="1 2">
    <name type="scientific">Aeromicrobium camelliae</name>
    <dbReference type="NCBI Taxonomy" id="1538144"/>
    <lineage>
        <taxon>Bacteria</taxon>
        <taxon>Bacillati</taxon>
        <taxon>Actinomycetota</taxon>
        <taxon>Actinomycetes</taxon>
        <taxon>Propionibacteriales</taxon>
        <taxon>Nocardioidaceae</taxon>
        <taxon>Aeromicrobium</taxon>
    </lineage>
</organism>
<dbReference type="Proteomes" id="UP000275225">
    <property type="component" value="Unassembled WGS sequence"/>
</dbReference>
<dbReference type="CDD" id="cd09729">
    <property type="entry name" value="Cse1_I-E"/>
    <property type="match status" value="1"/>
</dbReference>
<accession>A0A3N6WNC3</accession>
<evidence type="ECO:0000313" key="2">
    <source>
        <dbReference type="Proteomes" id="UP000275225"/>
    </source>
</evidence>